<dbReference type="InterPro" id="IPR033129">
    <property type="entry name" value="PEPCASE_His_AS"/>
</dbReference>
<evidence type="ECO:0000256" key="2">
    <source>
        <dbReference type="PROSITE-ProRule" id="PRU10112"/>
    </source>
</evidence>
<dbReference type="GO" id="GO:0015977">
    <property type="term" value="P:carbon fixation"/>
    <property type="evidence" value="ECO:0007669"/>
    <property type="project" value="InterPro"/>
</dbReference>
<evidence type="ECO:0000313" key="3">
    <source>
        <dbReference type="EMBL" id="TKS14052.1"/>
    </source>
</evidence>
<dbReference type="PROSITE" id="PS00393">
    <property type="entry name" value="PEPCASE_2"/>
    <property type="match status" value="1"/>
</dbReference>
<name>A0A4U5QSQ3_POPAL</name>
<reference evidence="3" key="1">
    <citation type="submission" date="2018-10" db="EMBL/GenBank/DDBJ databases">
        <title>Population genomic analysis revealed the cold adaptation of white poplar.</title>
        <authorList>
            <person name="Liu Y.-J."/>
        </authorList>
    </citation>
    <scope>NUCLEOTIDE SEQUENCE [LARGE SCALE GENOMIC DNA]</scope>
    <source>
        <strain evidence="3">PAL-ZL1</strain>
    </source>
</reference>
<organism evidence="3">
    <name type="scientific">Populus alba</name>
    <name type="common">White poplar</name>
    <dbReference type="NCBI Taxonomy" id="43335"/>
    <lineage>
        <taxon>Eukaryota</taxon>
        <taxon>Viridiplantae</taxon>
        <taxon>Streptophyta</taxon>
        <taxon>Embryophyta</taxon>
        <taxon>Tracheophyta</taxon>
        <taxon>Spermatophyta</taxon>
        <taxon>Magnoliopsida</taxon>
        <taxon>eudicotyledons</taxon>
        <taxon>Gunneridae</taxon>
        <taxon>Pentapetalae</taxon>
        <taxon>rosids</taxon>
        <taxon>fabids</taxon>
        <taxon>Malpighiales</taxon>
        <taxon>Salicaceae</taxon>
        <taxon>Saliceae</taxon>
        <taxon>Populus</taxon>
    </lineage>
</organism>
<dbReference type="GO" id="GO:0048366">
    <property type="term" value="P:leaf development"/>
    <property type="evidence" value="ECO:0007669"/>
    <property type="project" value="TreeGrafter"/>
</dbReference>
<dbReference type="GO" id="GO:0006099">
    <property type="term" value="P:tricarboxylic acid cycle"/>
    <property type="evidence" value="ECO:0007669"/>
    <property type="project" value="InterPro"/>
</dbReference>
<comment type="catalytic activity">
    <reaction evidence="1">
        <text>oxaloacetate + phosphate = phosphoenolpyruvate + hydrogencarbonate</text>
        <dbReference type="Rhea" id="RHEA:28370"/>
        <dbReference type="ChEBI" id="CHEBI:16452"/>
        <dbReference type="ChEBI" id="CHEBI:17544"/>
        <dbReference type="ChEBI" id="CHEBI:43474"/>
        <dbReference type="ChEBI" id="CHEBI:58702"/>
        <dbReference type="EC" id="4.1.1.31"/>
    </reaction>
</comment>
<dbReference type="Pfam" id="PF00311">
    <property type="entry name" value="PEPcase"/>
    <property type="match status" value="2"/>
</dbReference>
<dbReference type="GO" id="GO:0008964">
    <property type="term" value="F:phosphoenolpyruvate carboxylase activity"/>
    <property type="evidence" value="ECO:0007669"/>
    <property type="project" value="UniProtKB-EC"/>
</dbReference>
<dbReference type="InterPro" id="IPR021135">
    <property type="entry name" value="PEP_COase"/>
</dbReference>
<dbReference type="GO" id="GO:0009507">
    <property type="term" value="C:chloroplast"/>
    <property type="evidence" value="ECO:0007669"/>
    <property type="project" value="TreeGrafter"/>
</dbReference>
<accession>A0A4U5QSQ3</accession>
<comment type="caution">
    <text evidence="3">The sequence shown here is derived from an EMBL/GenBank/DDBJ whole genome shotgun (WGS) entry which is preliminary data.</text>
</comment>
<dbReference type="AlphaFoldDB" id="A0A4U5QSQ3"/>
<protein>
    <recommendedName>
        <fullName evidence="4">Phosphoenolpyruvate carboxylase</fullName>
    </recommendedName>
</protein>
<dbReference type="GO" id="GO:0048046">
    <property type="term" value="C:apoplast"/>
    <property type="evidence" value="ECO:0007669"/>
    <property type="project" value="TreeGrafter"/>
</dbReference>
<dbReference type="GO" id="GO:0005829">
    <property type="term" value="C:cytosol"/>
    <property type="evidence" value="ECO:0007669"/>
    <property type="project" value="TreeGrafter"/>
</dbReference>
<dbReference type="PANTHER" id="PTHR30523:SF33">
    <property type="entry name" value="PHOSPHOENOLPYRUVATE CARBOXYLASE 3"/>
    <property type="match status" value="1"/>
</dbReference>
<proteinExistence type="predicted"/>
<dbReference type="STRING" id="43335.A0A4U5QSQ3"/>
<evidence type="ECO:0008006" key="4">
    <source>
        <dbReference type="Google" id="ProtNLM"/>
    </source>
</evidence>
<dbReference type="EMBL" id="RCHU01000113">
    <property type="protein sequence ID" value="TKS14052.1"/>
    <property type="molecule type" value="Genomic_DNA"/>
</dbReference>
<evidence type="ECO:0000256" key="1">
    <source>
        <dbReference type="ARBA" id="ARBA00048995"/>
    </source>
</evidence>
<dbReference type="SUPFAM" id="SSF51621">
    <property type="entry name" value="Phosphoenolpyruvate/pyruvate domain"/>
    <property type="match status" value="1"/>
</dbReference>
<sequence>MASSTFELLLVRLDIQQESDRHTDVLDAITKHLGIGSYREWSEEHRQEWLLTVLSGKRPLFGPDLPKNEEIAGVLDTFNVIAELPPDNVGFSLFEKLADLEASPAAVARLFSINWYRKQIKGKQEVMIGYSDSGKDAGRLSAAWQLYEAQEELVKVAKEYVVKLIMFHDRGTVGRRRGPTHLAILLNHLTPFVHHFVSS</sequence>
<dbReference type="InterPro" id="IPR015813">
    <property type="entry name" value="Pyrv/PenolPyrv_kinase-like_dom"/>
</dbReference>
<feature type="active site" evidence="2">
    <location>
        <position position="135"/>
    </location>
</feature>
<gene>
    <name evidence="3" type="ORF">D5086_0000041260</name>
</gene>
<dbReference type="PANTHER" id="PTHR30523">
    <property type="entry name" value="PHOSPHOENOLPYRUVATE CARBOXYLASE"/>
    <property type="match status" value="1"/>
</dbReference>